<dbReference type="EMBL" id="JBHUDJ010000002">
    <property type="protein sequence ID" value="MFD1586393.1"/>
    <property type="molecule type" value="Genomic_DNA"/>
</dbReference>
<evidence type="ECO:0000313" key="2">
    <source>
        <dbReference type="Proteomes" id="UP001597119"/>
    </source>
</evidence>
<comment type="caution">
    <text evidence="1">The sequence shown here is derived from an EMBL/GenBank/DDBJ whole genome shotgun (WGS) entry which is preliminary data.</text>
</comment>
<dbReference type="AlphaFoldDB" id="A0ABD6C7U4"/>
<gene>
    <name evidence="1" type="ORF">ACFR9U_05330</name>
</gene>
<keyword evidence="2" id="KW-1185">Reference proteome</keyword>
<accession>A0ABD6C7U4</accession>
<name>A0ABD6C7U4_9EURY</name>
<reference evidence="1 2" key="1">
    <citation type="journal article" date="2019" name="Int. J. Syst. Evol. Microbiol.">
        <title>The Global Catalogue of Microorganisms (GCM) 10K type strain sequencing project: providing services to taxonomists for standard genome sequencing and annotation.</title>
        <authorList>
            <consortium name="The Broad Institute Genomics Platform"/>
            <consortium name="The Broad Institute Genome Sequencing Center for Infectious Disease"/>
            <person name="Wu L."/>
            <person name="Ma J."/>
        </authorList>
    </citation>
    <scope>NUCLEOTIDE SEQUENCE [LARGE SCALE GENOMIC DNA]</scope>
    <source>
        <strain evidence="1 2">CGMCC 1.12125</strain>
    </source>
</reference>
<proteinExistence type="predicted"/>
<protein>
    <submittedName>
        <fullName evidence="1">Uncharacterized protein</fullName>
    </submittedName>
</protein>
<dbReference type="RefSeq" id="WP_247379835.1">
    <property type="nucleotide sequence ID" value="NZ_JALLGV010000007.1"/>
</dbReference>
<sequence length="61" mass="6550">MGKRSAVAVLVLLTGVLLFNTMTTVPLGALLVAAGTYLLLLPHIGSRRPNVKQSHGRREQL</sequence>
<evidence type="ECO:0000313" key="1">
    <source>
        <dbReference type="EMBL" id="MFD1586393.1"/>
    </source>
</evidence>
<dbReference type="Proteomes" id="UP001597119">
    <property type="component" value="Unassembled WGS sequence"/>
</dbReference>
<organism evidence="1 2">
    <name type="scientific">Halorientalis brevis</name>
    <dbReference type="NCBI Taxonomy" id="1126241"/>
    <lineage>
        <taxon>Archaea</taxon>
        <taxon>Methanobacteriati</taxon>
        <taxon>Methanobacteriota</taxon>
        <taxon>Stenosarchaea group</taxon>
        <taxon>Halobacteria</taxon>
        <taxon>Halobacteriales</taxon>
        <taxon>Haloarculaceae</taxon>
        <taxon>Halorientalis</taxon>
    </lineage>
</organism>